<proteinExistence type="predicted"/>
<dbReference type="Pfam" id="PF00534">
    <property type="entry name" value="Glycos_transf_1"/>
    <property type="match status" value="1"/>
</dbReference>
<evidence type="ECO:0000259" key="2">
    <source>
        <dbReference type="Pfam" id="PF00534"/>
    </source>
</evidence>
<gene>
    <name evidence="4" type="ORF">EA187_07570</name>
</gene>
<dbReference type="Proteomes" id="UP000282926">
    <property type="component" value="Unassembled WGS sequence"/>
</dbReference>
<dbReference type="PANTHER" id="PTHR46401">
    <property type="entry name" value="GLYCOSYLTRANSFERASE WBBK-RELATED"/>
    <property type="match status" value="1"/>
</dbReference>
<dbReference type="CDD" id="cd03809">
    <property type="entry name" value="GT4_MtfB-like"/>
    <property type="match status" value="1"/>
</dbReference>
<evidence type="ECO:0000256" key="1">
    <source>
        <dbReference type="ARBA" id="ARBA00022679"/>
    </source>
</evidence>
<accession>A0ABY0CVE0</accession>
<comment type="caution">
    <text evidence="4">The sequence shown here is derived from an EMBL/GenBank/DDBJ whole genome shotgun (WGS) entry which is preliminary data.</text>
</comment>
<sequence length="430" mass="46993">MIRTWPTNFAIAARLAPPNSPGKPAHGPLWKPTAAYSTLPEEAAMARILIDARCLGESPTGVGSYARALIAHLAELHHDHELVLLRNRSNTTPITDAALPQIASAVPPDNLKNHLLGHRALADAASQLGSPDIYHSLFHILPRYTRQALPGAGVITTLHDLVWLDHPDASQPTWLKARSIQAFARTAIPHALNTSDAVIAISRPTAERARQLLSSKSTSLHTIHHGVHARFFEPPPPLTGPLSELTGPDAPPFFVAIGNHKPYKNLRLLIDAFARLPAHSPRPHLVLIGDCQGLSTHIGESGVSERIHLPGLVDDELLRALLGRARAFVFPSLVEGFGLPILEAMAMGRPTLVSDLEPMRSIAGEAALLFHPHSPDDLSRLLHRLLVAPELADRLSQRSLTRAHSFRWEHTAERTLKVYEELLARGTSRR</sequence>
<dbReference type="Pfam" id="PF13439">
    <property type="entry name" value="Glyco_transf_4"/>
    <property type="match status" value="1"/>
</dbReference>
<name>A0ABY0CVE0_9DELT</name>
<dbReference type="PANTHER" id="PTHR46401:SF2">
    <property type="entry name" value="GLYCOSYLTRANSFERASE WBBK-RELATED"/>
    <property type="match status" value="1"/>
</dbReference>
<organism evidence="4 5">
    <name type="scientific">Lujinxingia sediminis</name>
    <dbReference type="NCBI Taxonomy" id="2480984"/>
    <lineage>
        <taxon>Bacteria</taxon>
        <taxon>Deltaproteobacteria</taxon>
        <taxon>Bradymonadales</taxon>
        <taxon>Lujinxingiaceae</taxon>
        <taxon>Lujinxingia</taxon>
    </lineage>
</organism>
<dbReference type="InterPro" id="IPR028098">
    <property type="entry name" value="Glyco_trans_4-like_N"/>
</dbReference>
<dbReference type="EMBL" id="SADD01000002">
    <property type="protein sequence ID" value="RVU46985.1"/>
    <property type="molecule type" value="Genomic_DNA"/>
</dbReference>
<evidence type="ECO:0000313" key="5">
    <source>
        <dbReference type="Proteomes" id="UP000282926"/>
    </source>
</evidence>
<dbReference type="Gene3D" id="3.40.50.2000">
    <property type="entry name" value="Glycogen Phosphorylase B"/>
    <property type="match status" value="2"/>
</dbReference>
<protein>
    <submittedName>
        <fullName evidence="4">Glycosyltransferase family 1 protein</fullName>
    </submittedName>
</protein>
<keyword evidence="1" id="KW-0808">Transferase</keyword>
<feature type="domain" description="Glycosyl transferase family 1" evidence="2">
    <location>
        <begin position="248"/>
        <end position="398"/>
    </location>
</feature>
<keyword evidence="5" id="KW-1185">Reference proteome</keyword>
<evidence type="ECO:0000259" key="3">
    <source>
        <dbReference type="Pfam" id="PF13439"/>
    </source>
</evidence>
<evidence type="ECO:0000313" key="4">
    <source>
        <dbReference type="EMBL" id="RVU46985.1"/>
    </source>
</evidence>
<reference evidence="4 5" key="1">
    <citation type="submission" date="2019-01" db="EMBL/GenBank/DDBJ databases">
        <title>Lujinxingia litoralis gen. nov., sp. nov. and Lujinxingia sediminis gen. nov., sp. nov., new members in the order Bradymonadales, isolated from coastal sediment.</title>
        <authorList>
            <person name="Li C.-M."/>
        </authorList>
    </citation>
    <scope>NUCLEOTIDE SEQUENCE [LARGE SCALE GENOMIC DNA]</scope>
    <source>
        <strain evidence="4 5">SEH01</strain>
    </source>
</reference>
<feature type="domain" description="Glycosyltransferase subfamily 4-like N-terminal" evidence="3">
    <location>
        <begin position="60"/>
        <end position="228"/>
    </location>
</feature>
<dbReference type="InterPro" id="IPR001296">
    <property type="entry name" value="Glyco_trans_1"/>
</dbReference>
<dbReference type="SUPFAM" id="SSF53756">
    <property type="entry name" value="UDP-Glycosyltransferase/glycogen phosphorylase"/>
    <property type="match status" value="1"/>
</dbReference>